<dbReference type="PROSITE" id="PS50088">
    <property type="entry name" value="ANK_REPEAT"/>
    <property type="match status" value="7"/>
</dbReference>
<keyword evidence="5" id="KW-0638">Presynaptic neurotoxin</keyword>
<keyword evidence="5" id="KW-0528">Neurotoxin</keyword>
<dbReference type="RefSeq" id="XP_022644386.1">
    <property type="nucleotide sequence ID" value="XM_022788651.1"/>
</dbReference>
<dbReference type="SMART" id="SM00969">
    <property type="entry name" value="SOCS_box"/>
    <property type="match status" value="1"/>
</dbReference>
<evidence type="ECO:0000256" key="7">
    <source>
        <dbReference type="ARBA" id="ARBA00023136"/>
    </source>
</evidence>
<dbReference type="CDD" id="cd03716">
    <property type="entry name" value="SOCS_ASB_like"/>
    <property type="match status" value="1"/>
</dbReference>
<evidence type="ECO:0000256" key="5">
    <source>
        <dbReference type="ARBA" id="ARBA00023028"/>
    </source>
</evidence>
<name>A0A7M7J0M1_VARDE</name>
<feature type="repeat" description="ANK" evidence="12">
    <location>
        <begin position="134"/>
        <end position="166"/>
    </location>
</feature>
<dbReference type="SMART" id="SM00248">
    <property type="entry name" value="ANK"/>
    <property type="match status" value="7"/>
</dbReference>
<dbReference type="Gene3D" id="1.25.40.20">
    <property type="entry name" value="Ankyrin repeat-containing domain"/>
    <property type="match status" value="2"/>
</dbReference>
<evidence type="ECO:0000256" key="3">
    <source>
        <dbReference type="ARBA" id="ARBA00022537"/>
    </source>
</evidence>
<feature type="repeat" description="ANK" evidence="12">
    <location>
        <begin position="269"/>
        <end position="301"/>
    </location>
</feature>
<dbReference type="Gene3D" id="1.10.750.20">
    <property type="entry name" value="SOCS box"/>
    <property type="match status" value="1"/>
</dbReference>
<dbReference type="KEGG" id="vde:111243305"/>
<evidence type="ECO:0000256" key="4">
    <source>
        <dbReference type="ARBA" id="ARBA00022737"/>
    </source>
</evidence>
<evidence type="ECO:0000313" key="15">
    <source>
        <dbReference type="Proteomes" id="UP000594260"/>
    </source>
</evidence>
<dbReference type="InParanoid" id="A0A7M7J0M1"/>
<evidence type="ECO:0000256" key="9">
    <source>
        <dbReference type="ARBA" id="ARBA00049657"/>
    </source>
</evidence>
<dbReference type="PANTHER" id="PTHR24198">
    <property type="entry name" value="ANKYRIN REPEAT AND PROTEIN KINASE DOMAIN-CONTAINING PROTEIN"/>
    <property type="match status" value="1"/>
</dbReference>
<keyword evidence="7" id="KW-0472">Membrane</keyword>
<evidence type="ECO:0000313" key="14">
    <source>
        <dbReference type="EnsemblMetazoa" id="XP_022644386"/>
    </source>
</evidence>
<feature type="domain" description="SOCS box" evidence="13">
    <location>
        <begin position="436"/>
        <end position="486"/>
    </location>
</feature>
<comment type="subunit">
    <text evidence="10">Homotetramer in membranes.</text>
</comment>
<dbReference type="EnsemblMetazoa" id="XM_022788651">
    <property type="protein sequence ID" value="XP_022644386"/>
    <property type="gene ID" value="LOC111243305"/>
</dbReference>
<feature type="repeat" description="ANK" evidence="12">
    <location>
        <begin position="198"/>
        <end position="231"/>
    </location>
</feature>
<dbReference type="InterPro" id="IPR036770">
    <property type="entry name" value="Ankyrin_rpt-contain_sf"/>
</dbReference>
<feature type="repeat" description="ANK" evidence="12">
    <location>
        <begin position="86"/>
        <end position="118"/>
    </location>
</feature>
<evidence type="ECO:0000256" key="11">
    <source>
        <dbReference type="ARBA" id="ARBA00049811"/>
    </source>
</evidence>
<dbReference type="GO" id="GO:0044218">
    <property type="term" value="C:other organism cell membrane"/>
    <property type="evidence" value="ECO:0007669"/>
    <property type="project" value="UniProtKB-KW"/>
</dbReference>
<dbReference type="OrthoDB" id="366390at2759"/>
<dbReference type="GO" id="GO:0044231">
    <property type="term" value="C:host cell presynaptic membrane"/>
    <property type="evidence" value="ECO:0007669"/>
    <property type="project" value="UniProtKB-KW"/>
</dbReference>
<proteinExistence type="inferred from homology"/>
<dbReference type="GeneID" id="111243305"/>
<keyword evidence="8" id="KW-1053">Target membrane</keyword>
<dbReference type="InterPro" id="IPR002110">
    <property type="entry name" value="Ankyrin_rpt"/>
</dbReference>
<evidence type="ECO:0000256" key="2">
    <source>
        <dbReference type="ARBA" id="ARBA00022483"/>
    </source>
</evidence>
<dbReference type="PROSITE" id="PS50297">
    <property type="entry name" value="ANK_REP_REGION"/>
    <property type="match status" value="7"/>
</dbReference>
<dbReference type="OMA" id="VHTYIGS"/>
<evidence type="ECO:0000259" key="13">
    <source>
        <dbReference type="PROSITE" id="PS50225"/>
    </source>
</evidence>
<keyword evidence="15" id="KW-1185">Reference proteome</keyword>
<protein>
    <recommendedName>
        <fullName evidence="11">Alpha-latrotoxin</fullName>
    </recommendedName>
</protein>
<keyword evidence="5" id="KW-0800">Toxin</keyword>
<accession>A0A7M7J0M1</accession>
<comment type="similarity">
    <text evidence="9">Belongs to the cationic peptide 01 (latrotoxin) family. 03 (alpha-latrotoxin) subfamily.</text>
</comment>
<feature type="repeat" description="ANK" evidence="12">
    <location>
        <begin position="235"/>
        <end position="267"/>
    </location>
</feature>
<organism evidence="14 15">
    <name type="scientific">Varroa destructor</name>
    <name type="common">Honeybee mite</name>
    <dbReference type="NCBI Taxonomy" id="109461"/>
    <lineage>
        <taxon>Eukaryota</taxon>
        <taxon>Metazoa</taxon>
        <taxon>Ecdysozoa</taxon>
        <taxon>Arthropoda</taxon>
        <taxon>Chelicerata</taxon>
        <taxon>Arachnida</taxon>
        <taxon>Acari</taxon>
        <taxon>Parasitiformes</taxon>
        <taxon>Mesostigmata</taxon>
        <taxon>Gamasina</taxon>
        <taxon>Dermanyssoidea</taxon>
        <taxon>Varroidae</taxon>
        <taxon>Varroa</taxon>
    </lineage>
</organism>
<dbReference type="GO" id="GO:0006887">
    <property type="term" value="P:exocytosis"/>
    <property type="evidence" value="ECO:0007669"/>
    <property type="project" value="UniProtKB-KW"/>
</dbReference>
<dbReference type="SUPFAM" id="SSF48403">
    <property type="entry name" value="Ankyrin repeat"/>
    <property type="match status" value="1"/>
</dbReference>
<evidence type="ECO:0000256" key="8">
    <source>
        <dbReference type="ARBA" id="ARBA00023298"/>
    </source>
</evidence>
<keyword evidence="3" id="KW-1052">Target cell membrane</keyword>
<feature type="repeat" description="ANK" evidence="12">
    <location>
        <begin position="305"/>
        <end position="337"/>
    </location>
</feature>
<sequence>MEGISEEERRSHRAELQRSLQRELADSLIRCAPLDDIRVLLACGAQVNEPVAQGLRPIHYAIYQQYQLAVELLLVRGCQVDAMDDVGYTALHLCAEKGFLELAQLLISYGARVCFTDVDTQGRSYYGNPPRQTMADEPLRIAIRNDHFELAELLLKHGANPNARYFVGAEINLISPLALSYMELLLRYGADPNSKDRTGLTPLMKACRHPQGYDAVELLIKFGADVNAMAGERHDYRSVLHYAVLSSNMDTVKLILSKGTRVNMSPSYRYPSPLDFAVLRANIELIRLLLDWGAEINTGSPIVGSPLHIALSEHAENSKEIVQLLLDHGADPNFITYTDDDKPFLKPPIGEYFLSTDSFRGHVPREDIIRILLKYGAKIVMTLQTQDNLGILKTIQNVQEYPEIIDLVLECCDHNWSPNVVRRSAVLTPNVRDALLEKATTPQTLKQQCRVRVRHLLSKNAHKVIQKIAQLNELPTYLKQYLLYEV</sequence>
<dbReference type="Pfam" id="PF00023">
    <property type="entry name" value="Ank"/>
    <property type="match status" value="2"/>
</dbReference>
<dbReference type="PANTHER" id="PTHR24198:SF165">
    <property type="entry name" value="ANKYRIN REPEAT-CONTAINING PROTEIN-RELATED"/>
    <property type="match status" value="1"/>
</dbReference>
<feature type="repeat" description="ANK" evidence="12">
    <location>
        <begin position="53"/>
        <end position="85"/>
    </location>
</feature>
<comment type="subcellular location">
    <subcellularLocation>
        <location evidence="1">Target cell membrane</location>
    </subcellularLocation>
</comment>
<evidence type="ECO:0000256" key="6">
    <source>
        <dbReference type="ARBA" id="ARBA00023043"/>
    </source>
</evidence>
<dbReference type="InterPro" id="IPR001496">
    <property type="entry name" value="SOCS_box"/>
</dbReference>
<dbReference type="AlphaFoldDB" id="A0A7M7J0M1"/>
<dbReference type="Pfam" id="PF07525">
    <property type="entry name" value="SOCS_box"/>
    <property type="match status" value="1"/>
</dbReference>
<evidence type="ECO:0000256" key="12">
    <source>
        <dbReference type="PROSITE-ProRule" id="PRU00023"/>
    </source>
</evidence>
<dbReference type="Proteomes" id="UP000594260">
    <property type="component" value="Unplaced"/>
</dbReference>
<dbReference type="PROSITE" id="PS50225">
    <property type="entry name" value="SOCS"/>
    <property type="match status" value="1"/>
</dbReference>
<keyword evidence="6 12" id="KW-0040">ANK repeat</keyword>
<evidence type="ECO:0000256" key="10">
    <source>
        <dbReference type="ARBA" id="ARBA00049715"/>
    </source>
</evidence>
<evidence type="ECO:0000256" key="1">
    <source>
        <dbReference type="ARBA" id="ARBA00004175"/>
    </source>
</evidence>
<dbReference type="Pfam" id="PF12796">
    <property type="entry name" value="Ank_2"/>
    <property type="match status" value="2"/>
</dbReference>
<reference evidence="14" key="1">
    <citation type="submission" date="2021-01" db="UniProtKB">
        <authorList>
            <consortium name="EnsemblMetazoa"/>
        </authorList>
    </citation>
    <scope>IDENTIFICATION</scope>
</reference>
<keyword evidence="4" id="KW-0677">Repeat</keyword>
<dbReference type="PRINTS" id="PR01415">
    <property type="entry name" value="ANKYRIN"/>
</dbReference>
<keyword evidence="2" id="KW-0268">Exocytosis</keyword>